<dbReference type="Pfam" id="PF04851">
    <property type="entry name" value="ResIII"/>
    <property type="match status" value="1"/>
</dbReference>
<name>A0ABW5S2V8_9BACL</name>
<dbReference type="SUPFAM" id="SSF52540">
    <property type="entry name" value="P-loop containing nucleoside triphosphate hydrolases"/>
    <property type="match status" value="1"/>
</dbReference>
<evidence type="ECO:0000313" key="3">
    <source>
        <dbReference type="Proteomes" id="UP001597399"/>
    </source>
</evidence>
<keyword evidence="2" id="KW-0547">Nucleotide-binding</keyword>
<dbReference type="RefSeq" id="WP_381531855.1">
    <property type="nucleotide sequence ID" value="NZ_JBHUMQ010000023.1"/>
</dbReference>
<dbReference type="InterPro" id="IPR006935">
    <property type="entry name" value="Helicase/UvrB_N"/>
</dbReference>
<organism evidence="2 3">
    <name type="scientific">Sporolactobacillus shoreicorticis</name>
    <dbReference type="NCBI Taxonomy" id="1923877"/>
    <lineage>
        <taxon>Bacteria</taxon>
        <taxon>Bacillati</taxon>
        <taxon>Bacillota</taxon>
        <taxon>Bacilli</taxon>
        <taxon>Bacillales</taxon>
        <taxon>Sporolactobacillaceae</taxon>
        <taxon>Sporolactobacillus</taxon>
    </lineage>
</organism>
<dbReference type="EMBL" id="JBHUMQ010000023">
    <property type="protein sequence ID" value="MFD2693882.1"/>
    <property type="molecule type" value="Genomic_DNA"/>
</dbReference>
<keyword evidence="2" id="KW-0347">Helicase</keyword>
<evidence type="ECO:0000259" key="1">
    <source>
        <dbReference type="Pfam" id="PF04851"/>
    </source>
</evidence>
<dbReference type="GO" id="GO:0004386">
    <property type="term" value="F:helicase activity"/>
    <property type="evidence" value="ECO:0007669"/>
    <property type="project" value="UniProtKB-KW"/>
</dbReference>
<keyword evidence="2" id="KW-0067">ATP-binding</keyword>
<reference evidence="3" key="1">
    <citation type="journal article" date="2019" name="Int. J. Syst. Evol. Microbiol.">
        <title>The Global Catalogue of Microorganisms (GCM) 10K type strain sequencing project: providing services to taxonomists for standard genome sequencing and annotation.</title>
        <authorList>
            <consortium name="The Broad Institute Genomics Platform"/>
            <consortium name="The Broad Institute Genome Sequencing Center for Infectious Disease"/>
            <person name="Wu L."/>
            <person name="Ma J."/>
        </authorList>
    </citation>
    <scope>NUCLEOTIDE SEQUENCE [LARGE SCALE GENOMIC DNA]</scope>
    <source>
        <strain evidence="3">TISTR 2466</strain>
    </source>
</reference>
<evidence type="ECO:0000313" key="2">
    <source>
        <dbReference type="EMBL" id="MFD2693882.1"/>
    </source>
</evidence>
<sequence>MAASGSGKTMVGLEIIRRLDHPCPILMPSITIRGQWVERFCSGFLPEGEDPLNWVSRSMKTLKPVTAVTYQALCSAYKQLTGNFDNDELSEVSAAYVCLITCKK</sequence>
<keyword evidence="3" id="KW-1185">Reference proteome</keyword>
<feature type="domain" description="Helicase/UvrB N-terminal" evidence="1">
    <location>
        <begin position="2"/>
        <end position="85"/>
    </location>
</feature>
<comment type="caution">
    <text evidence="2">The sequence shown here is derived from an EMBL/GenBank/DDBJ whole genome shotgun (WGS) entry which is preliminary data.</text>
</comment>
<keyword evidence="2" id="KW-0378">Hydrolase</keyword>
<dbReference type="Gene3D" id="3.40.50.300">
    <property type="entry name" value="P-loop containing nucleotide triphosphate hydrolases"/>
    <property type="match status" value="1"/>
</dbReference>
<proteinExistence type="predicted"/>
<dbReference type="Proteomes" id="UP001597399">
    <property type="component" value="Unassembled WGS sequence"/>
</dbReference>
<accession>A0ABW5S2V8</accession>
<protein>
    <submittedName>
        <fullName evidence="2">DEAD/DEAH box helicase family protein</fullName>
    </submittedName>
</protein>
<dbReference type="InterPro" id="IPR027417">
    <property type="entry name" value="P-loop_NTPase"/>
</dbReference>
<gene>
    <name evidence="2" type="ORF">ACFSUE_09630</name>
</gene>